<dbReference type="GO" id="GO:0009653">
    <property type="term" value="P:anatomical structure morphogenesis"/>
    <property type="evidence" value="ECO:0007669"/>
    <property type="project" value="TreeGrafter"/>
</dbReference>
<feature type="repeat" description="CSPG" evidence="5">
    <location>
        <begin position="334"/>
        <end position="429"/>
    </location>
</feature>
<accession>A0A6A4WAP5</accession>
<evidence type="ECO:0000256" key="1">
    <source>
        <dbReference type="ARBA" id="ARBA00022729"/>
    </source>
</evidence>
<dbReference type="PROSITE" id="PS51854">
    <property type="entry name" value="CSPG"/>
    <property type="match status" value="5"/>
</dbReference>
<dbReference type="InterPro" id="IPR001791">
    <property type="entry name" value="Laminin_G"/>
</dbReference>
<keyword evidence="1" id="KW-0732">Signal</keyword>
<organism evidence="7 8">
    <name type="scientific">Amphibalanus amphitrite</name>
    <name type="common">Striped barnacle</name>
    <name type="synonym">Balanus amphitrite</name>
    <dbReference type="NCBI Taxonomy" id="1232801"/>
    <lineage>
        <taxon>Eukaryota</taxon>
        <taxon>Metazoa</taxon>
        <taxon>Ecdysozoa</taxon>
        <taxon>Arthropoda</taxon>
        <taxon>Crustacea</taxon>
        <taxon>Multicrustacea</taxon>
        <taxon>Cirripedia</taxon>
        <taxon>Thoracica</taxon>
        <taxon>Thoracicalcarea</taxon>
        <taxon>Balanomorpha</taxon>
        <taxon>Balanoidea</taxon>
        <taxon>Balanidae</taxon>
        <taxon>Amphibalaninae</taxon>
        <taxon>Amphibalanus</taxon>
    </lineage>
</organism>
<evidence type="ECO:0000313" key="8">
    <source>
        <dbReference type="Proteomes" id="UP000440578"/>
    </source>
</evidence>
<dbReference type="OrthoDB" id="430044at2759"/>
<gene>
    <name evidence="7" type="primary">Cspg4_1</name>
    <name evidence="7" type="ORF">FJT64_026815</name>
</gene>
<dbReference type="Gene3D" id="2.60.120.200">
    <property type="match status" value="2"/>
</dbReference>
<dbReference type="PROSITE" id="PS50025">
    <property type="entry name" value="LAM_G_DOMAIN"/>
    <property type="match status" value="2"/>
</dbReference>
<feature type="repeat" description="CSPG" evidence="5">
    <location>
        <begin position="842"/>
        <end position="931"/>
    </location>
</feature>
<dbReference type="CDD" id="cd00110">
    <property type="entry name" value="LamG"/>
    <property type="match status" value="2"/>
</dbReference>
<dbReference type="Pfam" id="PF02210">
    <property type="entry name" value="Laminin_G_2"/>
    <property type="match status" value="2"/>
</dbReference>
<dbReference type="Pfam" id="PF16184">
    <property type="entry name" value="Cadherin_3"/>
    <property type="match status" value="5"/>
</dbReference>
<dbReference type="PANTHER" id="PTHR45739">
    <property type="entry name" value="MATRIX PROTEIN, PUTATIVE-RELATED"/>
    <property type="match status" value="1"/>
</dbReference>
<dbReference type="EMBL" id="VIIS01001239">
    <property type="protein sequence ID" value="KAF0300710.1"/>
    <property type="molecule type" value="Genomic_DNA"/>
</dbReference>
<evidence type="ECO:0000256" key="4">
    <source>
        <dbReference type="PROSITE-ProRule" id="PRU00122"/>
    </source>
</evidence>
<keyword evidence="2" id="KW-0677">Repeat</keyword>
<evidence type="ECO:0000256" key="3">
    <source>
        <dbReference type="ARBA" id="ARBA00023180"/>
    </source>
</evidence>
<proteinExistence type="predicted"/>
<dbReference type="InterPro" id="IPR013320">
    <property type="entry name" value="ConA-like_dom_sf"/>
</dbReference>
<feature type="repeat" description="CSPG" evidence="5">
    <location>
        <begin position="460"/>
        <end position="554"/>
    </location>
</feature>
<comment type="caution">
    <text evidence="7">The sequence shown here is derived from an EMBL/GenBank/DDBJ whole genome shotgun (WGS) entry which is preliminary data.</text>
</comment>
<reference evidence="7 8" key="1">
    <citation type="submission" date="2019-07" db="EMBL/GenBank/DDBJ databases">
        <title>Draft genome assembly of a fouling barnacle, Amphibalanus amphitrite (Darwin, 1854): The first reference genome for Thecostraca.</title>
        <authorList>
            <person name="Kim W."/>
        </authorList>
    </citation>
    <scope>NUCLEOTIDE SEQUENCE [LARGE SCALE GENOMIC DNA]</scope>
    <source>
        <strain evidence="7">SNU_AA5</strain>
        <tissue evidence="7">Soma without cirri and trophi</tissue>
    </source>
</reference>
<name>A0A6A4WAP5_AMPAM</name>
<dbReference type="SUPFAM" id="SSF49899">
    <property type="entry name" value="Concanavalin A-like lectins/glucanases"/>
    <property type="match status" value="2"/>
</dbReference>
<feature type="domain" description="Laminin G" evidence="6">
    <location>
        <begin position="105"/>
        <end position="280"/>
    </location>
</feature>
<dbReference type="AlphaFoldDB" id="A0A6A4WAP5"/>
<comment type="caution">
    <text evidence="4">Lacks conserved residue(s) required for the propagation of feature annotation.</text>
</comment>
<feature type="repeat" description="CSPG" evidence="5">
    <location>
        <begin position="571"/>
        <end position="665"/>
    </location>
</feature>
<feature type="domain" description="Laminin G" evidence="6">
    <location>
        <begin position="1"/>
        <end position="95"/>
    </location>
</feature>
<dbReference type="SMART" id="SM00282">
    <property type="entry name" value="LamG"/>
    <property type="match status" value="1"/>
</dbReference>
<evidence type="ECO:0000256" key="2">
    <source>
        <dbReference type="ARBA" id="ARBA00022737"/>
    </source>
</evidence>
<dbReference type="Proteomes" id="UP000440578">
    <property type="component" value="Unassembled WGS sequence"/>
</dbReference>
<keyword evidence="3" id="KW-0325">Glycoprotein</keyword>
<protein>
    <submittedName>
        <fullName evidence="7">Chondroitin sulfate proteoglycan 4</fullName>
    </submittedName>
</protein>
<feature type="repeat" description="CSPG" evidence="5">
    <location>
        <begin position="953"/>
        <end position="1045"/>
    </location>
</feature>
<evidence type="ECO:0000259" key="6">
    <source>
        <dbReference type="PROSITE" id="PS50025"/>
    </source>
</evidence>
<evidence type="ECO:0000313" key="7">
    <source>
        <dbReference type="EMBL" id="KAF0300710.1"/>
    </source>
</evidence>
<evidence type="ECO:0000256" key="5">
    <source>
        <dbReference type="PROSITE-ProRule" id="PRU01201"/>
    </source>
</evidence>
<dbReference type="InterPro" id="IPR051561">
    <property type="entry name" value="FRAS1_ECM"/>
</dbReference>
<keyword evidence="8" id="KW-1185">Reference proteome</keyword>
<sequence length="1161" mass="129207">MDDLLWHDVQVQRNNADLALTIDGVHVTRIELPGRFYELNIHYGVFVGGMGDFSEIFLGLLDNFRGCLHQVRFNEVEILAQARDRNAAHHVTWGCDKQFDADADVSMSFVDERSYAMMPSLLPRVGGTIRLDLKTSVADGLVVYNDAGRRGPDHLIVALRDGRLSMELHSAGRTLQLDSRIAINDGVWHKTQLTISAEYVELTVDQTLTSVKPENQSDFKAFISNFFVGGLSEKNRLRASKQGITNLPLDFRGCVQNLLVNGELTGFPSVVESLGVRAECVWEYPCLRDPCVSGGVCVPQGVSEFRCECDQAVCVRADFAGQHDVFADTRLPDDLQLLSLTPLSVPEGGEVLLTSANIHVVLDYEKYGVRDSGVFFHVREPPKQGALSVDVWRRPDESVFTLLDLVSDRVHYLHGGDESAQDVIVFELELFARAGFTLPEYLQARHRFVLQVAVSPVNDRPRLVLPPGASVRMAAGTRRTLDSDILRAEDPDSRPRQLVYTLTSPTDVSGHVELDRHPGVPVQSFTQEQVDDGLVQFVHEGSDDTKLALRVSDGQAASDTAVLKIVVFRLEAVPANNTGLRLTHGASALITPANLSFTTNAQEEDMEIKYVIVKQTQDGKIQKLRGNGRWQPTGHFTQRHLQRGRVRYRHTSGTPTHDGFKFQHGKLRSASDAEPLAHFTSQEMAEGRVLYAHDDSEHPSDMFSFVATSLNPDDDFQYVGAAEVVVVMRNDNAPRRTATRTLYVVRNGRRAVRPAELTFSDRDLYTEPSDIEYTRRGIPNGALYLHPDYNTEVFRFTQSDIDSDRLVFQHAGDDRARLVLWVSDGTHFTTGVLDVVASAPFVRLNTTETPLTVPRGDTKLITADALRPETNVEVTDENVRFAVTTPPQRGRLRVSGEPAKAFSFRDVQLGAVEYESSGGSGTQDSIHFAVQVGKLKSNGSLQFRIFPESYWEPLRVVNNRSALVAEGEMVTVSQSLLHVMHPNVAPGDIRFTVTRGPSHGFLMLRGPDARPKVITFDQAFINDGNLSYVQSVSNTTEDSFEFSVTNGIVSLPSLLFRLLVIPVQVRLVTRNLTLSEGGRVALSPHALTVASEYYRRRVAGFDVLSRPRHGRLELAGRQDVKLQHFTAQQLSDGHVTVSARRRRTCSDRIQNNSIYYHAILK</sequence>
<dbReference type="PANTHER" id="PTHR45739:SF12">
    <property type="entry name" value="CHONDROITIN SULFATE PROTEOGLYCAN 4-LIKE ISOFORM X2"/>
    <property type="match status" value="1"/>
</dbReference>
<dbReference type="InterPro" id="IPR039005">
    <property type="entry name" value="CSPG_rpt"/>
</dbReference>